<keyword evidence="3" id="KW-1185">Reference proteome</keyword>
<organism evidence="2 3">
    <name type="scientific">Dendrothele bispora (strain CBS 962.96)</name>
    <dbReference type="NCBI Taxonomy" id="1314807"/>
    <lineage>
        <taxon>Eukaryota</taxon>
        <taxon>Fungi</taxon>
        <taxon>Dikarya</taxon>
        <taxon>Basidiomycota</taxon>
        <taxon>Agaricomycotina</taxon>
        <taxon>Agaricomycetes</taxon>
        <taxon>Agaricomycetidae</taxon>
        <taxon>Agaricales</taxon>
        <taxon>Agaricales incertae sedis</taxon>
        <taxon>Dendrothele</taxon>
    </lineage>
</organism>
<accession>A0A4S8L7C4</accession>
<reference evidence="2 3" key="1">
    <citation type="journal article" date="2019" name="Nat. Ecol. Evol.">
        <title>Megaphylogeny resolves global patterns of mushroom evolution.</title>
        <authorList>
            <person name="Varga T."/>
            <person name="Krizsan K."/>
            <person name="Foldi C."/>
            <person name="Dima B."/>
            <person name="Sanchez-Garcia M."/>
            <person name="Sanchez-Ramirez S."/>
            <person name="Szollosi G.J."/>
            <person name="Szarkandi J.G."/>
            <person name="Papp V."/>
            <person name="Albert L."/>
            <person name="Andreopoulos W."/>
            <person name="Angelini C."/>
            <person name="Antonin V."/>
            <person name="Barry K.W."/>
            <person name="Bougher N.L."/>
            <person name="Buchanan P."/>
            <person name="Buyck B."/>
            <person name="Bense V."/>
            <person name="Catcheside P."/>
            <person name="Chovatia M."/>
            <person name="Cooper J."/>
            <person name="Damon W."/>
            <person name="Desjardin D."/>
            <person name="Finy P."/>
            <person name="Geml J."/>
            <person name="Haridas S."/>
            <person name="Hughes K."/>
            <person name="Justo A."/>
            <person name="Karasinski D."/>
            <person name="Kautmanova I."/>
            <person name="Kiss B."/>
            <person name="Kocsube S."/>
            <person name="Kotiranta H."/>
            <person name="LaButti K.M."/>
            <person name="Lechner B.E."/>
            <person name="Liimatainen K."/>
            <person name="Lipzen A."/>
            <person name="Lukacs Z."/>
            <person name="Mihaltcheva S."/>
            <person name="Morgado L.N."/>
            <person name="Niskanen T."/>
            <person name="Noordeloos M.E."/>
            <person name="Ohm R.A."/>
            <person name="Ortiz-Santana B."/>
            <person name="Ovrebo C."/>
            <person name="Racz N."/>
            <person name="Riley R."/>
            <person name="Savchenko A."/>
            <person name="Shiryaev A."/>
            <person name="Soop K."/>
            <person name="Spirin V."/>
            <person name="Szebenyi C."/>
            <person name="Tomsovsky M."/>
            <person name="Tulloss R.E."/>
            <person name="Uehling J."/>
            <person name="Grigoriev I.V."/>
            <person name="Vagvolgyi C."/>
            <person name="Papp T."/>
            <person name="Martin F.M."/>
            <person name="Miettinen O."/>
            <person name="Hibbett D.S."/>
            <person name="Nagy L.G."/>
        </authorList>
    </citation>
    <scope>NUCLEOTIDE SEQUENCE [LARGE SCALE GENOMIC DNA]</scope>
    <source>
        <strain evidence="2 3">CBS 962.96</strain>
    </source>
</reference>
<name>A0A4S8L7C4_DENBC</name>
<gene>
    <name evidence="2" type="ORF">K435DRAFT_870287</name>
</gene>
<evidence type="ECO:0000256" key="1">
    <source>
        <dbReference type="SAM" id="MobiDB-lite"/>
    </source>
</evidence>
<dbReference type="Proteomes" id="UP000297245">
    <property type="component" value="Unassembled WGS sequence"/>
</dbReference>
<feature type="compositionally biased region" description="Basic and acidic residues" evidence="1">
    <location>
        <begin position="81"/>
        <end position="90"/>
    </location>
</feature>
<feature type="compositionally biased region" description="Acidic residues" evidence="1">
    <location>
        <begin position="69"/>
        <end position="80"/>
    </location>
</feature>
<dbReference type="AlphaFoldDB" id="A0A4S8L7C4"/>
<protein>
    <submittedName>
        <fullName evidence="2">Uncharacterized protein</fullName>
    </submittedName>
</protein>
<dbReference type="EMBL" id="ML179601">
    <property type="protein sequence ID" value="THU84401.1"/>
    <property type="molecule type" value="Genomic_DNA"/>
</dbReference>
<feature type="region of interest" description="Disordered" evidence="1">
    <location>
        <begin position="69"/>
        <end position="106"/>
    </location>
</feature>
<proteinExistence type="predicted"/>
<evidence type="ECO:0000313" key="2">
    <source>
        <dbReference type="EMBL" id="THU84401.1"/>
    </source>
</evidence>
<sequence length="106" mass="11655">MAHGSDVMTTKGVRMIGEPDVNEFVNIDDVICGEMKMESFIGDEVIAEERLIQSEKPLLFELETEVEVEDEGVDVDADPAEVEKGSKKMDAVPAADPTSLVSSRRR</sequence>
<evidence type="ECO:0000313" key="3">
    <source>
        <dbReference type="Proteomes" id="UP000297245"/>
    </source>
</evidence>